<comment type="caution">
    <text evidence="2">The sequence shown here is derived from an EMBL/GenBank/DDBJ whole genome shotgun (WGS) entry which is preliminary data.</text>
</comment>
<evidence type="ECO:0000313" key="3">
    <source>
        <dbReference type="Proteomes" id="UP000028709"/>
    </source>
</evidence>
<gene>
    <name evidence="2" type="ORF">IQ37_07705</name>
</gene>
<keyword evidence="3" id="KW-1185">Reference proteome</keyword>
<dbReference type="EMBL" id="JPRJ01000010">
    <property type="protein sequence ID" value="KFF29019.1"/>
    <property type="molecule type" value="Genomic_DNA"/>
</dbReference>
<sequence>MGLFTMSITFAQIRFEKGYFIDNSGTKTEVFIKNVDWKNNPKEFEYKFDNNSEAKKESIKNITEFGIDNAGKYIRKTVMIDYSSSNLNSVSDKRDPEFVKETLFLKYLVEGKTNLFYYENGGTRRFFYNKDQSDIQQLVYKVFSVDQSQIGYNEDYKKQLSNILECGIENKEIQRTDYRANDLTKLFMKSNACSSGNSVNYTATKGKRDVFNLSIRPGISSSALQTTAYSYGSSSTADYDRKTSFRIGAEFEFILSFNKNKWSLFLEPTYQYYKSEGEMTNYPGEYYEEKVKHSVDYKSIDIPFGVRHYFFLNDQSKIFINGGYMVSVNLNSSIKRQYSDMKIESGNNLFFGAGYKYNDKFGIEFRVNTSRNILRNYSMWKSNYNSVSLILGYTLF</sequence>
<dbReference type="AlphaFoldDB" id="A0A086BJA5"/>
<proteinExistence type="predicted"/>
<organism evidence="2 3">
    <name type="scientific">Chryseobacterium piperi</name>
    <dbReference type="NCBI Taxonomy" id="558152"/>
    <lineage>
        <taxon>Bacteria</taxon>
        <taxon>Pseudomonadati</taxon>
        <taxon>Bacteroidota</taxon>
        <taxon>Flavobacteriia</taxon>
        <taxon>Flavobacteriales</taxon>
        <taxon>Weeksellaceae</taxon>
        <taxon>Chryseobacterium group</taxon>
        <taxon>Chryseobacterium</taxon>
    </lineage>
</organism>
<dbReference type="InterPro" id="IPR025665">
    <property type="entry name" value="Beta-barrel_OMP_2"/>
</dbReference>
<reference evidence="2 3" key="1">
    <citation type="submission" date="2014-07" db="EMBL/GenBank/DDBJ databases">
        <title>Genome of Chryseobacterium piperi CTM.</title>
        <authorList>
            <person name="Pipes S.E."/>
            <person name="Stropko S.J."/>
            <person name="Newman J.D."/>
        </authorList>
    </citation>
    <scope>NUCLEOTIDE SEQUENCE [LARGE SCALE GENOMIC DNA]</scope>
    <source>
        <strain evidence="2 3">CTM</strain>
    </source>
</reference>
<protein>
    <recommendedName>
        <fullName evidence="1">Outer membrane protein beta-barrel domain-containing protein</fullName>
    </recommendedName>
</protein>
<evidence type="ECO:0000259" key="1">
    <source>
        <dbReference type="Pfam" id="PF13568"/>
    </source>
</evidence>
<name>A0A086BJA5_9FLAO</name>
<dbReference type="eggNOG" id="COG3468">
    <property type="taxonomic scope" value="Bacteria"/>
</dbReference>
<accession>A0A086BJA5</accession>
<dbReference type="Pfam" id="PF13568">
    <property type="entry name" value="OMP_b-brl_2"/>
    <property type="match status" value="1"/>
</dbReference>
<evidence type="ECO:0000313" key="2">
    <source>
        <dbReference type="EMBL" id="KFF29019.1"/>
    </source>
</evidence>
<feature type="domain" description="Outer membrane protein beta-barrel" evidence="1">
    <location>
        <begin position="212"/>
        <end position="369"/>
    </location>
</feature>
<dbReference type="STRING" id="558152.IQ37_07705"/>
<dbReference type="Proteomes" id="UP000028709">
    <property type="component" value="Unassembled WGS sequence"/>
</dbReference>